<dbReference type="PANTHER" id="PTHR30055">
    <property type="entry name" value="HTH-TYPE TRANSCRIPTIONAL REGULATOR RUTR"/>
    <property type="match status" value="1"/>
</dbReference>
<dbReference type="SUPFAM" id="SSF46689">
    <property type="entry name" value="Homeodomain-like"/>
    <property type="match status" value="1"/>
</dbReference>
<keyword evidence="2 4" id="KW-0238">DNA-binding</keyword>
<reference evidence="6" key="2">
    <citation type="submission" date="2020-09" db="EMBL/GenBank/DDBJ databases">
        <authorList>
            <person name="Sun Q."/>
            <person name="Ohkuma M."/>
        </authorList>
    </citation>
    <scope>NUCLEOTIDE SEQUENCE</scope>
    <source>
        <strain evidence="6">JCM 4346</strain>
    </source>
</reference>
<dbReference type="GO" id="GO:0000976">
    <property type="term" value="F:transcription cis-regulatory region binding"/>
    <property type="evidence" value="ECO:0007669"/>
    <property type="project" value="TreeGrafter"/>
</dbReference>
<protein>
    <submittedName>
        <fullName evidence="6">Gamma-butyrolactone-binding protein</fullName>
    </submittedName>
</protein>
<evidence type="ECO:0000313" key="6">
    <source>
        <dbReference type="EMBL" id="GGR02496.1"/>
    </source>
</evidence>
<sequence>MAKQDRAIRTRRAILEAAAIVFDEKGYRAAKLSDILERAKLTKGALYFHFTSKEALANAVLDAQVSETPVPSPQTYKMQEYVDMGLLFAHLLVSDPLLRASVRLSLEQVPEINRSSPYVEWVERNTRVLTEAKECGELLLHVDPAETARITVGAFGGMNAMVSTITPPLDLEREILTLYRHLLAGIAVPSVLLRLDVRPDRGAQVLAEAVLEPAAVTPGVDIA</sequence>
<name>A0A918C2M2_9ACTN</name>
<organism evidence="6 7">
    <name type="scientific">Streptomyces aurantiogriseus</name>
    <dbReference type="NCBI Taxonomy" id="66870"/>
    <lineage>
        <taxon>Bacteria</taxon>
        <taxon>Bacillati</taxon>
        <taxon>Actinomycetota</taxon>
        <taxon>Actinomycetes</taxon>
        <taxon>Kitasatosporales</taxon>
        <taxon>Streptomycetaceae</taxon>
        <taxon>Streptomyces</taxon>
    </lineage>
</organism>
<dbReference type="PRINTS" id="PR00455">
    <property type="entry name" value="HTHTETR"/>
</dbReference>
<dbReference type="RefSeq" id="WP_189934049.1">
    <property type="nucleotide sequence ID" value="NZ_BMSX01000003.1"/>
</dbReference>
<dbReference type="InterPro" id="IPR050109">
    <property type="entry name" value="HTH-type_TetR-like_transc_reg"/>
</dbReference>
<dbReference type="PROSITE" id="PS50977">
    <property type="entry name" value="HTH_TETR_2"/>
    <property type="match status" value="1"/>
</dbReference>
<dbReference type="NCBIfam" id="NF041196">
    <property type="entry name" value="ScbR_bind_reg"/>
    <property type="match status" value="1"/>
</dbReference>
<evidence type="ECO:0000259" key="5">
    <source>
        <dbReference type="PROSITE" id="PS50977"/>
    </source>
</evidence>
<evidence type="ECO:0000256" key="3">
    <source>
        <dbReference type="ARBA" id="ARBA00023163"/>
    </source>
</evidence>
<evidence type="ECO:0000256" key="2">
    <source>
        <dbReference type="ARBA" id="ARBA00023125"/>
    </source>
</evidence>
<dbReference type="PANTHER" id="PTHR30055:SF234">
    <property type="entry name" value="HTH-TYPE TRANSCRIPTIONAL REGULATOR BETI"/>
    <property type="match status" value="1"/>
</dbReference>
<evidence type="ECO:0000313" key="7">
    <source>
        <dbReference type="Proteomes" id="UP000658320"/>
    </source>
</evidence>
<feature type="DNA-binding region" description="H-T-H motif" evidence="4">
    <location>
        <begin position="31"/>
        <end position="50"/>
    </location>
</feature>
<keyword evidence="7" id="KW-1185">Reference proteome</keyword>
<dbReference type="Pfam" id="PF00440">
    <property type="entry name" value="TetR_N"/>
    <property type="match status" value="1"/>
</dbReference>
<keyword evidence="3" id="KW-0804">Transcription</keyword>
<dbReference type="AlphaFoldDB" id="A0A918C2M2"/>
<dbReference type="EMBL" id="BMSX01000003">
    <property type="protein sequence ID" value="GGR02496.1"/>
    <property type="molecule type" value="Genomic_DNA"/>
</dbReference>
<dbReference type="Gene3D" id="1.10.357.10">
    <property type="entry name" value="Tetracycline Repressor, domain 2"/>
    <property type="match status" value="1"/>
</dbReference>
<accession>A0A918C2M2</accession>
<proteinExistence type="predicted"/>
<dbReference type="GO" id="GO:0003700">
    <property type="term" value="F:DNA-binding transcription factor activity"/>
    <property type="evidence" value="ECO:0007669"/>
    <property type="project" value="TreeGrafter"/>
</dbReference>
<keyword evidence="1" id="KW-0805">Transcription regulation</keyword>
<evidence type="ECO:0000256" key="1">
    <source>
        <dbReference type="ARBA" id="ARBA00023015"/>
    </source>
</evidence>
<feature type="domain" description="HTH tetR-type" evidence="5">
    <location>
        <begin position="8"/>
        <end position="68"/>
    </location>
</feature>
<gene>
    <name evidence="6" type="ORF">GCM10010251_17860</name>
</gene>
<dbReference type="InterPro" id="IPR036271">
    <property type="entry name" value="Tet_transcr_reg_TetR-rel_C_sf"/>
</dbReference>
<dbReference type="SUPFAM" id="SSF48498">
    <property type="entry name" value="Tetracyclin repressor-like, C-terminal domain"/>
    <property type="match status" value="1"/>
</dbReference>
<dbReference type="InterPro" id="IPR001647">
    <property type="entry name" value="HTH_TetR"/>
</dbReference>
<reference evidence="6" key="1">
    <citation type="journal article" date="2014" name="Int. J. Syst. Evol. Microbiol.">
        <title>Complete genome sequence of Corynebacterium casei LMG S-19264T (=DSM 44701T), isolated from a smear-ripened cheese.</title>
        <authorList>
            <consortium name="US DOE Joint Genome Institute (JGI-PGF)"/>
            <person name="Walter F."/>
            <person name="Albersmeier A."/>
            <person name="Kalinowski J."/>
            <person name="Ruckert C."/>
        </authorList>
    </citation>
    <scope>NUCLEOTIDE SEQUENCE</scope>
    <source>
        <strain evidence="6">JCM 4346</strain>
    </source>
</reference>
<comment type="caution">
    <text evidence="6">The sequence shown here is derived from an EMBL/GenBank/DDBJ whole genome shotgun (WGS) entry which is preliminary data.</text>
</comment>
<dbReference type="InterPro" id="IPR009057">
    <property type="entry name" value="Homeodomain-like_sf"/>
</dbReference>
<dbReference type="Proteomes" id="UP000658320">
    <property type="component" value="Unassembled WGS sequence"/>
</dbReference>
<evidence type="ECO:0000256" key="4">
    <source>
        <dbReference type="PROSITE-ProRule" id="PRU00335"/>
    </source>
</evidence>
<dbReference type="InterPro" id="IPR047923">
    <property type="entry name" value="ArpA-like"/>
</dbReference>